<dbReference type="STRING" id="407821.A0A087SYF5"/>
<dbReference type="InterPro" id="IPR007308">
    <property type="entry name" value="Rtr1/RPAP2_dom"/>
</dbReference>
<keyword evidence="7 12" id="KW-0904">Protein phosphatase</keyword>
<evidence type="ECO:0000256" key="8">
    <source>
        <dbReference type="ARBA" id="ARBA00023242"/>
    </source>
</evidence>
<comment type="similarity">
    <text evidence="2 11 12">Belongs to the RPAP2 family.</text>
</comment>
<keyword evidence="3 12" id="KW-0479">Metal-binding</keyword>
<dbReference type="Pfam" id="PF04181">
    <property type="entry name" value="RPAP2_Rtr1"/>
    <property type="match status" value="1"/>
</dbReference>
<proteinExistence type="inferred from homology"/>
<keyword evidence="4 12" id="KW-0863">Zinc-finger</keyword>
<name>A0A087SYF5_STEMI</name>
<dbReference type="GO" id="GO:0008420">
    <property type="term" value="F:RNA polymerase II CTD heptapeptide repeat phosphatase activity"/>
    <property type="evidence" value="ECO:0007669"/>
    <property type="project" value="UniProtKB-UniRule"/>
</dbReference>
<evidence type="ECO:0000256" key="11">
    <source>
        <dbReference type="PROSITE-ProRule" id="PRU00812"/>
    </source>
</evidence>
<organism evidence="15 16">
    <name type="scientific">Stegodyphus mimosarum</name>
    <name type="common">African social velvet spider</name>
    <dbReference type="NCBI Taxonomy" id="407821"/>
    <lineage>
        <taxon>Eukaryota</taxon>
        <taxon>Metazoa</taxon>
        <taxon>Ecdysozoa</taxon>
        <taxon>Arthropoda</taxon>
        <taxon>Chelicerata</taxon>
        <taxon>Arachnida</taxon>
        <taxon>Araneae</taxon>
        <taxon>Araneomorphae</taxon>
        <taxon>Entelegynae</taxon>
        <taxon>Eresoidea</taxon>
        <taxon>Eresidae</taxon>
        <taxon>Stegodyphus</taxon>
    </lineage>
</organism>
<dbReference type="PANTHER" id="PTHR14732:SF0">
    <property type="entry name" value="RNA POLYMERASE II SUBUNIT B1 CTD PHOSPHATASE RPAP2-RELATED"/>
    <property type="match status" value="1"/>
</dbReference>
<dbReference type="EMBL" id="KK112536">
    <property type="protein sequence ID" value="KFM57894.1"/>
    <property type="molecule type" value="Genomic_DNA"/>
</dbReference>
<evidence type="ECO:0000313" key="16">
    <source>
        <dbReference type="Proteomes" id="UP000054359"/>
    </source>
</evidence>
<accession>A0A087SYF5</accession>
<gene>
    <name evidence="15" type="ORF">X975_24910</name>
</gene>
<feature type="non-terminal residue" evidence="15">
    <location>
        <position position="508"/>
    </location>
</feature>
<comment type="function">
    <text evidence="12">Putative RNA polymerase II subunit B1 C-terminal domain (CTD) phosphatase involved in RNA polymerase II transcription regulation.</text>
</comment>
<feature type="region of interest" description="Disordered" evidence="13">
    <location>
        <begin position="363"/>
        <end position="445"/>
    </location>
</feature>
<evidence type="ECO:0000313" key="15">
    <source>
        <dbReference type="EMBL" id="KFM57894.1"/>
    </source>
</evidence>
<dbReference type="GO" id="GO:0005634">
    <property type="term" value="C:nucleus"/>
    <property type="evidence" value="ECO:0007669"/>
    <property type="project" value="UniProtKB-SubCell"/>
</dbReference>
<dbReference type="Proteomes" id="UP000054359">
    <property type="component" value="Unassembled WGS sequence"/>
</dbReference>
<dbReference type="EC" id="3.1.3.16" evidence="12"/>
<protein>
    <recommendedName>
        <fullName evidence="12">RNA polymerase II subunit B1 CTD phosphatase RPAP2 homolog</fullName>
        <ecNumber evidence="12">3.1.3.16</ecNumber>
    </recommendedName>
</protein>
<sequence>MAPVPNAKSNKPNEKCDSARQKQILSAREKVLKIKRSILKIVEALLEEDVSKEWFLDNCTKLCQNDYDDVIQERSIEHMCGYPLCSKIITQVPKQKYHISRLSNKVYDLTERKCFCSNACYKASNFVKAQLSPVPLYMRKEETIIINLLSDCDNKGSAGEEIIFHHKIDESEIEKVYTEKPLTNNLADILKEEIKKCSDKLSDLKIKENVYKNPYVFADPAEENHVPHNDDNSNSDSSASDEASEESDEDKKLFPDYDNLNVLSHKHMPIPQKTSKTKLISPIKPNEVSKAQLNNMPNKFIQRVFQNWITEDTMKYILGEKMYSIKADLLFQSMRNSSSYDADKLSSMKDEYINLCLKLDRLPEEEEDDSESVEITIESANPLERNQTASNNSEPKEETVSKPEIQKSNLKKRPRKKTKGKIKSVTFASADKEKKNIPKPSCTSKEVEEPSMLLVDPAFPLIDSVSQNVLRRQVLTSKLKAVYFDMLPLLGLHYKDIRDNVKEIVDTF</sequence>
<dbReference type="OMA" id="ALKQWIT"/>
<feature type="region of interest" description="Disordered" evidence="13">
    <location>
        <begin position="221"/>
        <end position="253"/>
    </location>
</feature>
<dbReference type="Gene3D" id="1.25.40.820">
    <property type="match status" value="1"/>
</dbReference>
<dbReference type="InterPro" id="IPR039693">
    <property type="entry name" value="Rtr1/RPAP2"/>
</dbReference>
<evidence type="ECO:0000256" key="2">
    <source>
        <dbReference type="ARBA" id="ARBA00005676"/>
    </source>
</evidence>
<dbReference type="OrthoDB" id="2590500at2759"/>
<evidence type="ECO:0000256" key="6">
    <source>
        <dbReference type="ARBA" id="ARBA00022833"/>
    </source>
</evidence>
<feature type="compositionally biased region" description="Low complexity" evidence="13">
    <location>
        <begin position="232"/>
        <end position="241"/>
    </location>
</feature>
<evidence type="ECO:0000256" key="1">
    <source>
        <dbReference type="ARBA" id="ARBA00004123"/>
    </source>
</evidence>
<evidence type="ECO:0000256" key="12">
    <source>
        <dbReference type="RuleBase" id="RU367080"/>
    </source>
</evidence>
<comment type="catalytic activity">
    <reaction evidence="10 12">
        <text>O-phospho-L-threonyl-[protein] + H2O = L-threonyl-[protein] + phosphate</text>
        <dbReference type="Rhea" id="RHEA:47004"/>
        <dbReference type="Rhea" id="RHEA-COMP:11060"/>
        <dbReference type="Rhea" id="RHEA-COMP:11605"/>
        <dbReference type="ChEBI" id="CHEBI:15377"/>
        <dbReference type="ChEBI" id="CHEBI:30013"/>
        <dbReference type="ChEBI" id="CHEBI:43474"/>
        <dbReference type="ChEBI" id="CHEBI:61977"/>
        <dbReference type="EC" id="3.1.3.16"/>
    </reaction>
</comment>
<keyword evidence="8 12" id="KW-0539">Nucleus</keyword>
<keyword evidence="16" id="KW-1185">Reference proteome</keyword>
<dbReference type="InterPro" id="IPR038534">
    <property type="entry name" value="Rtr1/RPAP2_sf"/>
</dbReference>
<feature type="compositionally biased region" description="Polar residues" evidence="13">
    <location>
        <begin position="384"/>
        <end position="393"/>
    </location>
</feature>
<evidence type="ECO:0000259" key="14">
    <source>
        <dbReference type="PROSITE" id="PS51479"/>
    </source>
</evidence>
<feature type="domain" description="RTR1-type" evidence="14">
    <location>
        <begin position="57"/>
        <end position="140"/>
    </location>
</feature>
<evidence type="ECO:0000256" key="5">
    <source>
        <dbReference type="ARBA" id="ARBA00022801"/>
    </source>
</evidence>
<dbReference type="GO" id="GO:0043175">
    <property type="term" value="F:RNA polymerase core enzyme binding"/>
    <property type="evidence" value="ECO:0007669"/>
    <property type="project" value="UniProtKB-UniRule"/>
</dbReference>
<comment type="subcellular location">
    <subcellularLocation>
        <location evidence="1 12">Nucleus</location>
    </subcellularLocation>
</comment>
<feature type="compositionally biased region" description="Basic residues" evidence="13">
    <location>
        <begin position="409"/>
        <end position="422"/>
    </location>
</feature>
<dbReference type="PANTHER" id="PTHR14732">
    <property type="entry name" value="RNA POLYMERASE II SUBUNIT B1 CTD PHOSPHATASE RPAP2-RELATED"/>
    <property type="match status" value="1"/>
</dbReference>
<evidence type="ECO:0000256" key="10">
    <source>
        <dbReference type="ARBA" id="ARBA00048336"/>
    </source>
</evidence>
<evidence type="ECO:0000256" key="7">
    <source>
        <dbReference type="ARBA" id="ARBA00022912"/>
    </source>
</evidence>
<feature type="compositionally biased region" description="Basic and acidic residues" evidence="13">
    <location>
        <begin position="394"/>
        <end position="405"/>
    </location>
</feature>
<dbReference type="AlphaFoldDB" id="A0A087SYF5"/>
<evidence type="ECO:0000256" key="9">
    <source>
        <dbReference type="ARBA" id="ARBA00047761"/>
    </source>
</evidence>
<evidence type="ECO:0000256" key="3">
    <source>
        <dbReference type="ARBA" id="ARBA00022723"/>
    </source>
</evidence>
<dbReference type="GO" id="GO:0008270">
    <property type="term" value="F:zinc ion binding"/>
    <property type="evidence" value="ECO:0007669"/>
    <property type="project" value="UniProtKB-KW"/>
</dbReference>
<keyword evidence="5 12" id="KW-0378">Hydrolase</keyword>
<keyword evidence="6 12" id="KW-0862">Zinc</keyword>
<comment type="catalytic activity">
    <reaction evidence="9 12">
        <text>O-phospho-L-seryl-[protein] + H2O = L-seryl-[protein] + phosphate</text>
        <dbReference type="Rhea" id="RHEA:20629"/>
        <dbReference type="Rhea" id="RHEA-COMP:9863"/>
        <dbReference type="Rhea" id="RHEA-COMP:11604"/>
        <dbReference type="ChEBI" id="CHEBI:15377"/>
        <dbReference type="ChEBI" id="CHEBI:29999"/>
        <dbReference type="ChEBI" id="CHEBI:43474"/>
        <dbReference type="ChEBI" id="CHEBI:83421"/>
        <dbReference type="EC" id="3.1.3.16"/>
    </reaction>
</comment>
<feature type="compositionally biased region" description="Acidic residues" evidence="13">
    <location>
        <begin position="363"/>
        <end position="372"/>
    </location>
</feature>
<dbReference type="GO" id="GO:0005737">
    <property type="term" value="C:cytoplasm"/>
    <property type="evidence" value="ECO:0007669"/>
    <property type="project" value="TreeGrafter"/>
</dbReference>
<dbReference type="PROSITE" id="PS51479">
    <property type="entry name" value="ZF_RTR1"/>
    <property type="match status" value="1"/>
</dbReference>
<evidence type="ECO:0000256" key="13">
    <source>
        <dbReference type="SAM" id="MobiDB-lite"/>
    </source>
</evidence>
<feature type="compositionally biased region" description="Basic and acidic residues" evidence="13">
    <location>
        <begin position="222"/>
        <end position="231"/>
    </location>
</feature>
<evidence type="ECO:0000256" key="4">
    <source>
        <dbReference type="ARBA" id="ARBA00022771"/>
    </source>
</evidence>
<reference evidence="15 16" key="1">
    <citation type="submission" date="2013-11" db="EMBL/GenBank/DDBJ databases">
        <title>Genome sequencing of Stegodyphus mimosarum.</title>
        <authorList>
            <person name="Bechsgaard J."/>
        </authorList>
    </citation>
    <scope>NUCLEOTIDE SEQUENCE [LARGE SCALE GENOMIC DNA]</scope>
</reference>